<comment type="function">
    <text evidence="10">CRISPR (clustered regularly interspaced short palindromic repeat), is an adaptive immune system that provides protection against mobile genetic elements (viruses, transposable elements and conjugative plasmids). CRISPR clusters contain spacers, sequences complementary to antecedent mobile elements, and target invading nucleic acids. CRISPR clusters are transcribed and processed into CRISPR RNA (crRNA). Acts as a dsDNA endonuclease. Involved in the integration of spacer DNA into the CRISPR cassette.</text>
</comment>
<dbReference type="PANTHER" id="PTHR34353:SF2">
    <property type="entry name" value="CRISPR-ASSOCIATED ENDONUCLEASE CAS1 1"/>
    <property type="match status" value="1"/>
</dbReference>
<dbReference type="GO" id="GO:0004519">
    <property type="term" value="F:endonuclease activity"/>
    <property type="evidence" value="ECO:0007669"/>
    <property type="project" value="UniProtKB-UniRule"/>
</dbReference>
<protein>
    <recommendedName>
        <fullName evidence="10">CRISPR-associated endonuclease Cas1</fullName>
        <ecNumber evidence="10">3.1.-.-</ecNumber>
    </recommendedName>
</protein>
<accession>A0A174HAQ1</accession>
<evidence type="ECO:0000256" key="4">
    <source>
        <dbReference type="ARBA" id="ARBA00022801"/>
    </source>
</evidence>
<dbReference type="CDD" id="cd09634">
    <property type="entry name" value="Cas1_I-II-III"/>
    <property type="match status" value="1"/>
</dbReference>
<dbReference type="Pfam" id="PF01867">
    <property type="entry name" value="Cas_Cas1"/>
    <property type="match status" value="1"/>
</dbReference>
<dbReference type="GO" id="GO:0043571">
    <property type="term" value="P:maintenance of CRISPR repeat elements"/>
    <property type="evidence" value="ECO:0007669"/>
    <property type="project" value="UniProtKB-UniRule"/>
</dbReference>
<comment type="similarity">
    <text evidence="10">Belongs to the CRISPR-associated endonuclease Cas1 family.</text>
</comment>
<dbReference type="HAMAP" id="MF_01470">
    <property type="entry name" value="Cas1"/>
    <property type="match status" value="1"/>
</dbReference>
<evidence type="ECO:0000256" key="9">
    <source>
        <dbReference type="ARBA" id="ARBA00038592"/>
    </source>
</evidence>
<name>A0A174HAQ1_9FIRM</name>
<keyword evidence="5 10" id="KW-0460">Magnesium</keyword>
<dbReference type="AlphaFoldDB" id="A0A174HAQ1"/>
<evidence type="ECO:0000256" key="10">
    <source>
        <dbReference type="HAMAP-Rule" id="MF_01470"/>
    </source>
</evidence>
<evidence type="ECO:0000256" key="5">
    <source>
        <dbReference type="ARBA" id="ARBA00022842"/>
    </source>
</evidence>
<keyword evidence="4 10" id="KW-0378">Hydrolase</keyword>
<keyword evidence="1 10" id="KW-0540">Nuclease</keyword>
<evidence type="ECO:0000256" key="1">
    <source>
        <dbReference type="ARBA" id="ARBA00022722"/>
    </source>
</evidence>
<dbReference type="InterPro" id="IPR050646">
    <property type="entry name" value="Cas1"/>
</dbReference>
<evidence type="ECO:0000313" key="11">
    <source>
        <dbReference type="EMBL" id="CUO70210.1"/>
    </source>
</evidence>
<dbReference type="GO" id="GO:0016787">
    <property type="term" value="F:hydrolase activity"/>
    <property type="evidence" value="ECO:0007669"/>
    <property type="project" value="UniProtKB-KW"/>
</dbReference>
<dbReference type="Proteomes" id="UP000095679">
    <property type="component" value="Unassembled WGS sequence"/>
</dbReference>
<keyword evidence="3 10" id="KW-0255">Endonuclease</keyword>
<proteinExistence type="inferred from homology"/>
<dbReference type="InterPro" id="IPR042211">
    <property type="entry name" value="CRISPR-assoc_Cas1_N"/>
</dbReference>
<keyword evidence="6 10" id="KW-0051">Antiviral defense</keyword>
<dbReference type="InterPro" id="IPR042206">
    <property type="entry name" value="CRISPR-assoc_Cas1_C"/>
</dbReference>
<dbReference type="InterPro" id="IPR002729">
    <property type="entry name" value="CRISPR-assoc_Cas1"/>
</dbReference>
<keyword evidence="7 10" id="KW-0238">DNA-binding</keyword>
<evidence type="ECO:0000256" key="3">
    <source>
        <dbReference type="ARBA" id="ARBA00022759"/>
    </source>
</evidence>
<evidence type="ECO:0000256" key="6">
    <source>
        <dbReference type="ARBA" id="ARBA00023118"/>
    </source>
</evidence>
<evidence type="ECO:0000256" key="7">
    <source>
        <dbReference type="ARBA" id="ARBA00023125"/>
    </source>
</evidence>
<feature type="binding site" evidence="10">
    <location>
        <position position="156"/>
    </location>
    <ligand>
        <name>Mn(2+)</name>
        <dbReference type="ChEBI" id="CHEBI:29035"/>
    </ligand>
</feature>
<feature type="binding site" evidence="10">
    <location>
        <position position="221"/>
    </location>
    <ligand>
        <name>Mn(2+)</name>
        <dbReference type="ChEBI" id="CHEBI:29035"/>
    </ligand>
</feature>
<dbReference type="GO" id="GO:0046872">
    <property type="term" value="F:metal ion binding"/>
    <property type="evidence" value="ECO:0007669"/>
    <property type="project" value="UniProtKB-UniRule"/>
</dbReference>
<keyword evidence="2 10" id="KW-0479">Metal-binding</keyword>
<dbReference type="PANTHER" id="PTHR34353">
    <property type="entry name" value="CRISPR-ASSOCIATED ENDONUCLEASE CAS1 1"/>
    <property type="match status" value="1"/>
</dbReference>
<keyword evidence="8 10" id="KW-0464">Manganese</keyword>
<sequence length="333" mass="38133">MSLLYINENGAVIGIDGCRCTIKYADGMKRSLPIESLEAITIMGKSQMTTQCTEECLKRGIPVSYFSKGGVYFGRLQSTGHINVARQRKQCALYDTEFSIKLAKRIIDAKLRNQSVVLRRYEKSKGLQLDEIQKMLSVCRAKVFRCDSIPEIIGYEGQGAKYYFKGLAQCVDKPFQFKGRSRRPPLDEFNSMLSLGYSILMNEVYCKIETKGLNPYFGFMHRDAEKHPTLASDLMEEWRAIIVDSTVMSMINGHEIALDDFTTRLDEPGIYIQKNGLKKYLNKLEKKLQTSVKYLSYIDYAVSFRKAIQLQVNQLAKAIEMEDASFYEPVRIR</sequence>
<dbReference type="EMBL" id="CYZL01000021">
    <property type="protein sequence ID" value="CUO70210.1"/>
    <property type="molecule type" value="Genomic_DNA"/>
</dbReference>
<comment type="subunit">
    <text evidence="9 10">Homodimer, forms a heterotetramer with a Cas2 homodimer.</text>
</comment>
<dbReference type="EC" id="3.1.-.-" evidence="10"/>
<comment type="cofactor">
    <cofactor evidence="10">
        <name>Mg(2+)</name>
        <dbReference type="ChEBI" id="CHEBI:18420"/>
    </cofactor>
    <cofactor evidence="10">
        <name>Mn(2+)</name>
        <dbReference type="ChEBI" id="CHEBI:29035"/>
    </cofactor>
</comment>
<evidence type="ECO:0000256" key="2">
    <source>
        <dbReference type="ARBA" id="ARBA00022723"/>
    </source>
</evidence>
<dbReference type="NCBIfam" id="TIGR00287">
    <property type="entry name" value="cas1"/>
    <property type="match status" value="1"/>
</dbReference>
<reference evidence="11 12" key="1">
    <citation type="submission" date="2015-09" db="EMBL/GenBank/DDBJ databases">
        <authorList>
            <consortium name="Pathogen Informatics"/>
        </authorList>
    </citation>
    <scope>NUCLEOTIDE SEQUENCE [LARGE SCALE GENOMIC DNA]</scope>
    <source>
        <strain evidence="11 12">2789STDY5834835</strain>
    </source>
</reference>
<dbReference type="GO" id="GO:0003677">
    <property type="term" value="F:DNA binding"/>
    <property type="evidence" value="ECO:0007669"/>
    <property type="project" value="UniProtKB-KW"/>
</dbReference>
<evidence type="ECO:0000256" key="8">
    <source>
        <dbReference type="ARBA" id="ARBA00023211"/>
    </source>
</evidence>
<dbReference type="RefSeq" id="WP_055299159.1">
    <property type="nucleotide sequence ID" value="NZ_BLYK01000020.1"/>
</dbReference>
<gene>
    <name evidence="10" type="primary">cas1</name>
    <name evidence="11" type="ORF">ERS852450_02245</name>
</gene>
<evidence type="ECO:0000313" key="12">
    <source>
        <dbReference type="Proteomes" id="UP000095679"/>
    </source>
</evidence>
<feature type="binding site" evidence="10">
    <location>
        <position position="236"/>
    </location>
    <ligand>
        <name>Mn(2+)</name>
        <dbReference type="ChEBI" id="CHEBI:29035"/>
    </ligand>
</feature>
<dbReference type="Gene3D" id="1.20.120.920">
    <property type="entry name" value="CRISPR-associated endonuclease Cas1, C-terminal domain"/>
    <property type="match status" value="1"/>
</dbReference>
<dbReference type="Gene3D" id="3.100.10.20">
    <property type="entry name" value="CRISPR-associated endonuclease Cas1, N-terminal domain"/>
    <property type="match status" value="1"/>
</dbReference>
<organism evidence="11 12">
    <name type="scientific">Anaerobutyricum hallii</name>
    <dbReference type="NCBI Taxonomy" id="39488"/>
    <lineage>
        <taxon>Bacteria</taxon>
        <taxon>Bacillati</taxon>
        <taxon>Bacillota</taxon>
        <taxon>Clostridia</taxon>
        <taxon>Lachnospirales</taxon>
        <taxon>Lachnospiraceae</taxon>
        <taxon>Anaerobutyricum</taxon>
    </lineage>
</organism>
<dbReference type="GO" id="GO:0051607">
    <property type="term" value="P:defense response to virus"/>
    <property type="evidence" value="ECO:0007669"/>
    <property type="project" value="UniProtKB-UniRule"/>
</dbReference>